<comment type="caution">
    <text evidence="1">The sequence shown here is derived from an EMBL/GenBank/DDBJ whole genome shotgun (WGS) entry which is preliminary data.</text>
</comment>
<reference evidence="1" key="1">
    <citation type="submission" date="2020-08" db="EMBL/GenBank/DDBJ databases">
        <title>Multicomponent nature underlies the extraordinary mechanical properties of spider dragline silk.</title>
        <authorList>
            <person name="Kono N."/>
            <person name="Nakamura H."/>
            <person name="Mori M."/>
            <person name="Yoshida Y."/>
            <person name="Ohtoshi R."/>
            <person name="Malay A.D."/>
            <person name="Moran D.A.P."/>
            <person name="Tomita M."/>
            <person name="Numata K."/>
            <person name="Arakawa K."/>
        </authorList>
    </citation>
    <scope>NUCLEOTIDE SEQUENCE</scope>
</reference>
<keyword evidence="2" id="KW-1185">Reference proteome</keyword>
<protein>
    <submittedName>
        <fullName evidence="1">Uncharacterized protein</fullName>
    </submittedName>
</protein>
<accession>A0A8X6PAV0</accession>
<dbReference type="EMBL" id="BMAW01066861">
    <property type="protein sequence ID" value="GFT56755.1"/>
    <property type="molecule type" value="Genomic_DNA"/>
</dbReference>
<evidence type="ECO:0000313" key="2">
    <source>
        <dbReference type="Proteomes" id="UP000887013"/>
    </source>
</evidence>
<organism evidence="1 2">
    <name type="scientific">Nephila pilipes</name>
    <name type="common">Giant wood spider</name>
    <name type="synonym">Nephila maculata</name>
    <dbReference type="NCBI Taxonomy" id="299642"/>
    <lineage>
        <taxon>Eukaryota</taxon>
        <taxon>Metazoa</taxon>
        <taxon>Ecdysozoa</taxon>
        <taxon>Arthropoda</taxon>
        <taxon>Chelicerata</taxon>
        <taxon>Arachnida</taxon>
        <taxon>Araneae</taxon>
        <taxon>Araneomorphae</taxon>
        <taxon>Entelegynae</taxon>
        <taxon>Araneoidea</taxon>
        <taxon>Nephilidae</taxon>
        <taxon>Nephila</taxon>
    </lineage>
</organism>
<evidence type="ECO:0000313" key="1">
    <source>
        <dbReference type="EMBL" id="GFT56755.1"/>
    </source>
</evidence>
<sequence length="146" mass="16402">MEDRPFFESMILVVKVVDFERRIILLSHSVVSVGRPPPFFFMPANPFLPLSSNDYPTSFSPVAHTLSNVLPYCTSPVDVPSAGGVPRGSLARLQHPSRMILVSSRSRIISLFDQRGDERGQKWVQTSLPSSNTNSHNLLRKKIRQI</sequence>
<name>A0A8X6PAV0_NEPPI</name>
<dbReference type="Proteomes" id="UP000887013">
    <property type="component" value="Unassembled WGS sequence"/>
</dbReference>
<dbReference type="AlphaFoldDB" id="A0A8X6PAV0"/>
<proteinExistence type="predicted"/>
<gene>
    <name evidence="1" type="ORF">NPIL_92631</name>
</gene>